<evidence type="ECO:0000313" key="8">
    <source>
        <dbReference type="EMBL" id="KMS52016.1"/>
    </source>
</evidence>
<comment type="caution">
    <text evidence="8">The sequence shown here is derived from an EMBL/GenBank/DDBJ whole genome shotgun (WGS) entry which is preliminary data.</text>
</comment>
<dbReference type="Pfam" id="PF00355">
    <property type="entry name" value="Rieske"/>
    <property type="match status" value="1"/>
</dbReference>
<evidence type="ECO:0000256" key="6">
    <source>
        <dbReference type="ARBA" id="ARBA00023014"/>
    </source>
</evidence>
<feature type="domain" description="Rieske" evidence="7">
    <location>
        <begin position="45"/>
        <end position="155"/>
    </location>
</feature>
<dbReference type="OrthoDB" id="7456916at2"/>
<dbReference type="CDD" id="cd03469">
    <property type="entry name" value="Rieske_RO_Alpha_N"/>
    <property type="match status" value="1"/>
</dbReference>
<dbReference type="RefSeq" id="WP_059153169.1">
    <property type="nucleotide sequence ID" value="NZ_KQ130457.1"/>
</dbReference>
<reference evidence="8 9" key="1">
    <citation type="journal article" date="2015" name="G3 (Bethesda)">
        <title>Insights into Ongoing Evolution of the Hexachlorocyclohexane Catabolic Pathway from Comparative Genomics of Ten Sphingomonadaceae Strains.</title>
        <authorList>
            <person name="Pearce S.L."/>
            <person name="Oakeshott J.G."/>
            <person name="Pandey G."/>
        </authorList>
    </citation>
    <scope>NUCLEOTIDE SEQUENCE [LARGE SCALE GENOMIC DNA]</scope>
    <source>
        <strain evidence="8 9">LL02</strain>
    </source>
</reference>
<proteinExistence type="predicted"/>
<dbReference type="Gene3D" id="3.90.380.10">
    <property type="entry name" value="Naphthalene 1,2-dioxygenase Alpha Subunit, Chain A, domain 1"/>
    <property type="match status" value="1"/>
</dbReference>
<comment type="cofactor">
    <cofactor evidence="1">
        <name>Fe cation</name>
        <dbReference type="ChEBI" id="CHEBI:24875"/>
    </cofactor>
</comment>
<keyword evidence="9" id="KW-1185">Reference proteome</keyword>
<dbReference type="Proteomes" id="UP000052268">
    <property type="component" value="Unassembled WGS sequence"/>
</dbReference>
<dbReference type="InterPro" id="IPR036922">
    <property type="entry name" value="Rieske_2Fe-2S_sf"/>
</dbReference>
<dbReference type="GO" id="GO:0016491">
    <property type="term" value="F:oxidoreductase activity"/>
    <property type="evidence" value="ECO:0007669"/>
    <property type="project" value="UniProtKB-KW"/>
</dbReference>
<dbReference type="GO" id="GO:0051537">
    <property type="term" value="F:2 iron, 2 sulfur cluster binding"/>
    <property type="evidence" value="ECO:0007669"/>
    <property type="project" value="UniProtKB-KW"/>
</dbReference>
<evidence type="ECO:0000256" key="2">
    <source>
        <dbReference type="ARBA" id="ARBA00022714"/>
    </source>
</evidence>
<accession>A0A0J7XJ40</accession>
<dbReference type="PRINTS" id="PR00090">
    <property type="entry name" value="RNGDIOXGNASE"/>
</dbReference>
<keyword evidence="5" id="KW-0408">Iron</keyword>
<dbReference type="InterPro" id="IPR001663">
    <property type="entry name" value="Rng_hydr_dOase-A"/>
</dbReference>
<evidence type="ECO:0000313" key="9">
    <source>
        <dbReference type="Proteomes" id="UP000052268"/>
    </source>
</evidence>
<protein>
    <submittedName>
        <fullName evidence="8">(2Fe-2S)-binding protein</fullName>
    </submittedName>
</protein>
<evidence type="ECO:0000259" key="7">
    <source>
        <dbReference type="PROSITE" id="PS51296"/>
    </source>
</evidence>
<dbReference type="EMBL" id="JACU01000010">
    <property type="protein sequence ID" value="KMS52016.1"/>
    <property type="molecule type" value="Genomic_DNA"/>
</dbReference>
<dbReference type="PATRIC" id="fig|1114963.3.peg.4203"/>
<keyword evidence="3" id="KW-0479">Metal-binding</keyword>
<keyword evidence="6" id="KW-0411">Iron-sulfur</keyword>
<dbReference type="SUPFAM" id="SSF55961">
    <property type="entry name" value="Bet v1-like"/>
    <property type="match status" value="1"/>
</dbReference>
<dbReference type="SUPFAM" id="SSF50022">
    <property type="entry name" value="ISP domain"/>
    <property type="match status" value="1"/>
</dbReference>
<dbReference type="PANTHER" id="PTHR43756:SF5">
    <property type="entry name" value="CHOLINE MONOOXYGENASE, CHLOROPLASTIC"/>
    <property type="match status" value="1"/>
</dbReference>
<sequence>MTEDVTAALEKVPFRITNPELIPAERYYDREFFELEREKLWPHVWQMACRLEEIPNVGDYTQYTILDKSVILVNTKNGVKAFHNACRHRGVRLATGPGNCAKQGFVCPFHGWRWNPEGKNTFVFGKQVFSEELLDKAEIDLVPCRVEFWAGCAFINFDDDAPSLLESLGPVAERMNARHADKLKMDWWYATELPTNWKLAMEAFQEGYHTMKTHPQLHQLSALGNPYGTDADGLMVNRGLDARQTVNMQVDFLARLGSGMGGMVHDSEVAVLETLRDMEVPEDPVAATMAFYARAQEEITKDGLARGAPMFDIPKVSQEVEFHAVEFMFPHFFLLPLIGAMSSYRIRPLTPETCLFEIWSLTLRPEDEPYDTPKVPTVLPHDSTEFPEIPQQDYANLPRQQLGLHAGGFTHMRLSKDTEGMISNYQRLVDGYLAGLDLQRLTKASQIVNCGFETPITDIGF</sequence>
<keyword evidence="4" id="KW-0560">Oxidoreductase</keyword>
<organism evidence="8 9">
    <name type="scientific">Novosphingobium barchaimii LL02</name>
    <dbReference type="NCBI Taxonomy" id="1114963"/>
    <lineage>
        <taxon>Bacteria</taxon>
        <taxon>Pseudomonadati</taxon>
        <taxon>Pseudomonadota</taxon>
        <taxon>Alphaproteobacteria</taxon>
        <taxon>Sphingomonadales</taxon>
        <taxon>Sphingomonadaceae</taxon>
        <taxon>Novosphingobium</taxon>
    </lineage>
</organism>
<gene>
    <name evidence="8" type="ORF">V474_02905</name>
</gene>
<dbReference type="PROSITE" id="PS51296">
    <property type="entry name" value="RIESKE"/>
    <property type="match status" value="1"/>
</dbReference>
<evidence type="ECO:0000256" key="3">
    <source>
        <dbReference type="ARBA" id="ARBA00022723"/>
    </source>
</evidence>
<dbReference type="Gene3D" id="2.102.10.10">
    <property type="entry name" value="Rieske [2Fe-2S] iron-sulphur domain"/>
    <property type="match status" value="1"/>
</dbReference>
<evidence type="ECO:0000256" key="5">
    <source>
        <dbReference type="ARBA" id="ARBA00023004"/>
    </source>
</evidence>
<name>A0A0J7XJ40_9SPHN</name>
<dbReference type="AlphaFoldDB" id="A0A0J7XJ40"/>
<evidence type="ECO:0000256" key="4">
    <source>
        <dbReference type="ARBA" id="ARBA00023002"/>
    </source>
</evidence>
<keyword evidence="2" id="KW-0001">2Fe-2S</keyword>
<dbReference type="Pfam" id="PF00848">
    <property type="entry name" value="Ring_hydroxyl_A"/>
    <property type="match status" value="1"/>
</dbReference>
<dbReference type="InterPro" id="IPR017941">
    <property type="entry name" value="Rieske_2Fe-2S"/>
</dbReference>
<dbReference type="GO" id="GO:0005506">
    <property type="term" value="F:iron ion binding"/>
    <property type="evidence" value="ECO:0007669"/>
    <property type="project" value="InterPro"/>
</dbReference>
<evidence type="ECO:0000256" key="1">
    <source>
        <dbReference type="ARBA" id="ARBA00001962"/>
    </source>
</evidence>
<dbReference type="PANTHER" id="PTHR43756">
    <property type="entry name" value="CHOLINE MONOOXYGENASE, CHLOROPLASTIC"/>
    <property type="match status" value="1"/>
</dbReference>
<dbReference type="InterPro" id="IPR015879">
    <property type="entry name" value="Ring_hydroxy_dOase_asu_C_dom"/>
</dbReference>